<dbReference type="InterPro" id="IPR047174">
    <property type="entry name" value="BAZ1B"/>
</dbReference>
<sequence length="165" mass="19453">MPLFGRRLFHLDEDDNNNNEHEEIYTIEHTGEKFHSKELYEKLKKAYELERWTCECTWRASLTHKEAYESEIETRKSLLTIVPDYFHKIIFDILYHSVKPLEKVAEEVSILLGQGFVVGEPVQFKKRKDSTVVKGIIERIDENEERKRTSERASAQAKPLSDKVN</sequence>
<comment type="subcellular location">
    <subcellularLocation>
        <location evidence="1">Nucleus</location>
    </subcellularLocation>
</comment>
<dbReference type="PANTHER" id="PTHR46802">
    <property type="entry name" value="TYROSINE-PROTEIN KINASE BAZ1B"/>
    <property type="match status" value="1"/>
</dbReference>
<proteinExistence type="predicted"/>
<comment type="caution">
    <text evidence="4">The sequence shown here is derived from an EMBL/GenBank/DDBJ whole genome shotgun (WGS) entry which is preliminary data.</text>
</comment>
<evidence type="ECO:0000256" key="1">
    <source>
        <dbReference type="PROSITE-ProRule" id="PRU00475"/>
    </source>
</evidence>
<accession>A0A819BQ74</accession>
<protein>
    <recommendedName>
        <fullName evidence="3">WAC domain-containing protein</fullName>
    </recommendedName>
</protein>
<keyword evidence="1" id="KW-0539">Nucleus</keyword>
<dbReference type="GO" id="GO:0006974">
    <property type="term" value="P:DNA damage response"/>
    <property type="evidence" value="ECO:0007669"/>
    <property type="project" value="TreeGrafter"/>
</dbReference>
<dbReference type="PROSITE" id="PS51136">
    <property type="entry name" value="WAC"/>
    <property type="match status" value="1"/>
</dbReference>
<name>A0A819BQ74_9BILA</name>
<feature type="non-terminal residue" evidence="4">
    <location>
        <position position="1"/>
    </location>
</feature>
<evidence type="ECO:0000256" key="2">
    <source>
        <dbReference type="SAM" id="MobiDB-lite"/>
    </source>
</evidence>
<dbReference type="GO" id="GO:0090535">
    <property type="term" value="C:WICH complex"/>
    <property type="evidence" value="ECO:0007669"/>
    <property type="project" value="InterPro"/>
</dbReference>
<evidence type="ECO:0000313" key="5">
    <source>
        <dbReference type="Proteomes" id="UP000663881"/>
    </source>
</evidence>
<feature type="domain" description="WAC" evidence="3">
    <location>
        <begin position="22"/>
        <end position="128"/>
    </location>
</feature>
<evidence type="ECO:0000313" key="4">
    <source>
        <dbReference type="EMBL" id="CAF3805510.1"/>
    </source>
</evidence>
<organism evidence="4 5">
    <name type="scientific">Adineta steineri</name>
    <dbReference type="NCBI Taxonomy" id="433720"/>
    <lineage>
        <taxon>Eukaryota</taxon>
        <taxon>Metazoa</taxon>
        <taxon>Spiralia</taxon>
        <taxon>Gnathifera</taxon>
        <taxon>Rotifera</taxon>
        <taxon>Eurotatoria</taxon>
        <taxon>Bdelloidea</taxon>
        <taxon>Adinetida</taxon>
        <taxon>Adinetidae</taxon>
        <taxon>Adineta</taxon>
    </lineage>
</organism>
<evidence type="ECO:0000259" key="3">
    <source>
        <dbReference type="PROSITE" id="PS51136"/>
    </source>
</evidence>
<dbReference type="EMBL" id="CAJOAY010001178">
    <property type="protein sequence ID" value="CAF3805510.1"/>
    <property type="molecule type" value="Genomic_DNA"/>
</dbReference>
<feature type="region of interest" description="Disordered" evidence="2">
    <location>
        <begin position="143"/>
        <end position="165"/>
    </location>
</feature>
<reference evidence="4" key="1">
    <citation type="submission" date="2021-02" db="EMBL/GenBank/DDBJ databases">
        <authorList>
            <person name="Nowell W R."/>
        </authorList>
    </citation>
    <scope>NUCLEOTIDE SEQUENCE</scope>
</reference>
<gene>
    <name evidence="4" type="ORF">OKA104_LOCUS18743</name>
</gene>
<dbReference type="GO" id="GO:0042393">
    <property type="term" value="F:histone binding"/>
    <property type="evidence" value="ECO:0007669"/>
    <property type="project" value="TreeGrafter"/>
</dbReference>
<dbReference type="Pfam" id="PF10537">
    <property type="entry name" value="WAC_Acf1_DNA_bd"/>
    <property type="match status" value="1"/>
</dbReference>
<dbReference type="PANTHER" id="PTHR46802:SF1">
    <property type="entry name" value="TYROSINE-PROTEIN KINASE BAZ1B"/>
    <property type="match status" value="1"/>
</dbReference>
<dbReference type="Proteomes" id="UP000663881">
    <property type="component" value="Unassembled WGS sequence"/>
</dbReference>
<dbReference type="AlphaFoldDB" id="A0A819BQ74"/>
<dbReference type="InterPro" id="IPR013136">
    <property type="entry name" value="WSTF_Acf1_Cbp146"/>
</dbReference>
<dbReference type="GO" id="GO:0140801">
    <property type="term" value="F:histone H2AXY142 kinase activity"/>
    <property type="evidence" value="ECO:0007669"/>
    <property type="project" value="InterPro"/>
</dbReference>